<sequence length="152" mass="16901">MSRQSTGKFLDVVRAYWSRHQKVMEHNFSRYAQRCQVVAAEQDRVKLEFTVTNDVLNTVGTLHGGCTATLLDICMSLSHFAANEITGNDFGGTIDMTIHYMNAAKLGDILEIDVETIKTEDTLGFFKGEISRKNDGAIIATATQTCSFKSRL</sequence>
<evidence type="ECO:0000313" key="2">
    <source>
        <dbReference type="WBParaSite" id="JU765_v2.g19889.t1"/>
    </source>
</evidence>
<name>A0AC34QW81_9BILA</name>
<accession>A0AC34QW81</accession>
<organism evidence="1 2">
    <name type="scientific">Panagrolaimus sp. JU765</name>
    <dbReference type="NCBI Taxonomy" id="591449"/>
    <lineage>
        <taxon>Eukaryota</taxon>
        <taxon>Metazoa</taxon>
        <taxon>Ecdysozoa</taxon>
        <taxon>Nematoda</taxon>
        <taxon>Chromadorea</taxon>
        <taxon>Rhabditida</taxon>
        <taxon>Tylenchina</taxon>
        <taxon>Panagrolaimomorpha</taxon>
        <taxon>Panagrolaimoidea</taxon>
        <taxon>Panagrolaimidae</taxon>
        <taxon>Panagrolaimus</taxon>
    </lineage>
</organism>
<protein>
    <submittedName>
        <fullName evidence="2">Thioesterase domain-containing protein</fullName>
    </submittedName>
</protein>
<dbReference type="WBParaSite" id="JU765_v2.g19889.t1">
    <property type="protein sequence ID" value="JU765_v2.g19889.t1"/>
    <property type="gene ID" value="JU765_v2.g19889"/>
</dbReference>
<dbReference type="Proteomes" id="UP000887576">
    <property type="component" value="Unplaced"/>
</dbReference>
<evidence type="ECO:0000313" key="1">
    <source>
        <dbReference type="Proteomes" id="UP000887576"/>
    </source>
</evidence>
<proteinExistence type="predicted"/>
<reference evidence="2" key="1">
    <citation type="submission" date="2022-11" db="UniProtKB">
        <authorList>
            <consortium name="WormBaseParasite"/>
        </authorList>
    </citation>
    <scope>IDENTIFICATION</scope>
</reference>